<dbReference type="Gene3D" id="3.30.1330.230">
    <property type="match status" value="1"/>
</dbReference>
<dbReference type="Gene3D" id="3.40.50.720">
    <property type="entry name" value="NAD(P)-binding Rossmann-like Domain"/>
    <property type="match status" value="1"/>
</dbReference>
<comment type="caution">
    <text evidence="2">The sequence shown here is derived from an EMBL/GenBank/DDBJ whole genome shotgun (WGS) entry which is preliminary data.</text>
</comment>
<dbReference type="InterPro" id="IPR027624">
    <property type="entry name" value="TOMM_cyclo_SagD"/>
</dbReference>
<keyword evidence="3" id="KW-1185">Reference proteome</keyword>
<dbReference type="Pfam" id="PF02624">
    <property type="entry name" value="YcaO"/>
    <property type="match status" value="1"/>
</dbReference>
<feature type="domain" description="YcaO" evidence="1">
    <location>
        <begin position="271"/>
        <end position="675"/>
    </location>
</feature>
<reference evidence="3" key="1">
    <citation type="submission" date="2018-12" db="EMBL/GenBank/DDBJ databases">
        <title>Tengunoibacter tsumagoiensis gen. nov., sp. nov., Dictyobacter kobayashii sp. nov., D. alpinus sp. nov., and D. joshuensis sp. nov. and description of Dictyobacteraceae fam. nov. within the order Ktedonobacterales isolated from Tengu-no-mugimeshi.</title>
        <authorList>
            <person name="Wang C.M."/>
            <person name="Zheng Y."/>
            <person name="Sakai Y."/>
            <person name="Toyoda A."/>
            <person name="Minakuchi Y."/>
            <person name="Abe K."/>
            <person name="Yokota A."/>
            <person name="Yabe S."/>
        </authorList>
    </citation>
    <scope>NUCLEOTIDE SEQUENCE [LARGE SCALE GENOMIC DNA]</scope>
    <source>
        <strain evidence="3">S-27</strain>
    </source>
</reference>
<dbReference type="Gene3D" id="3.30.40.250">
    <property type="match status" value="1"/>
</dbReference>
<dbReference type="AlphaFoldDB" id="A0A401ZMN9"/>
<dbReference type="InterPro" id="IPR003776">
    <property type="entry name" value="YcaO-like_dom"/>
</dbReference>
<evidence type="ECO:0000259" key="1">
    <source>
        <dbReference type="PROSITE" id="PS51664"/>
    </source>
</evidence>
<proteinExistence type="predicted"/>
<dbReference type="PANTHER" id="PTHR37809:SF1">
    <property type="entry name" value="RIBOSOMAL PROTEIN S12 METHYLTHIOTRANSFERASE ACCESSORY FACTOR YCAO"/>
    <property type="match status" value="1"/>
</dbReference>
<gene>
    <name evidence="2" type="ORF">KDAU_54410</name>
</gene>
<dbReference type="RefSeq" id="WP_126600439.1">
    <property type="nucleotide sequence ID" value="NZ_BIFQ01000002.1"/>
</dbReference>
<evidence type="ECO:0000313" key="2">
    <source>
        <dbReference type="EMBL" id="GCE08112.1"/>
    </source>
</evidence>
<dbReference type="NCBIfam" id="TIGR03604">
    <property type="entry name" value="TOMM_cyclo_SagD"/>
    <property type="match status" value="1"/>
</dbReference>
<dbReference type="PANTHER" id="PTHR37809">
    <property type="entry name" value="RIBOSOMAL PROTEIN S12 METHYLTHIOTRANSFERASE ACCESSORY FACTOR YCAO"/>
    <property type="match status" value="1"/>
</dbReference>
<dbReference type="NCBIfam" id="TIGR03882">
    <property type="entry name" value="cyclo_dehyd_2"/>
    <property type="match status" value="1"/>
</dbReference>
<protein>
    <submittedName>
        <fullName evidence="2">SagD family biosynthesis docking scaffold protein</fullName>
    </submittedName>
</protein>
<dbReference type="Gene3D" id="3.30.160.660">
    <property type="match status" value="1"/>
</dbReference>
<dbReference type="EMBL" id="BIFQ01000002">
    <property type="protein sequence ID" value="GCE08112.1"/>
    <property type="molecule type" value="Genomic_DNA"/>
</dbReference>
<dbReference type="InterPro" id="IPR022291">
    <property type="entry name" value="Bacteriocin_synth_cyclodeHase"/>
</dbReference>
<dbReference type="PROSITE" id="PS51664">
    <property type="entry name" value="YCAO"/>
    <property type="match status" value="1"/>
</dbReference>
<organism evidence="2 3">
    <name type="scientific">Dictyobacter aurantiacus</name>
    <dbReference type="NCBI Taxonomy" id="1936993"/>
    <lineage>
        <taxon>Bacteria</taxon>
        <taxon>Bacillati</taxon>
        <taxon>Chloroflexota</taxon>
        <taxon>Ktedonobacteria</taxon>
        <taxon>Ktedonobacterales</taxon>
        <taxon>Dictyobacteraceae</taxon>
        <taxon>Dictyobacter</taxon>
    </lineage>
</organism>
<evidence type="ECO:0000313" key="3">
    <source>
        <dbReference type="Proteomes" id="UP000287224"/>
    </source>
</evidence>
<accession>A0A401ZMN9</accession>
<sequence>MAKLKGRPLGLMGQGRIYQKVKQYTERVYEDIIFFSEESSPQQLATCKIIVSCSDTWSPRNLQSINQRCRQANVALLPVYTQFDEAIIGPCVDPQTQGCTTCAELRKLWATSSQTDYELLQRYLSGEHTPAVSQTWLSSFSLETLAVLVGEEIATYLQKPDRLRTHGALLFVSLETLECSRHAFLPSPACPDCQQPVEDRAELAMVPLQDSPKQGVFTYRIRQPVANAEQLLASYVDQRTGLVSALTVETTNLLPIASSRLSVEPERTAVGSGSTLRPAQSKLVSVLECVERYAGLSPRGKRTMVRASYHQLMQQQEQALDPTTLGLHSPQAYEGSAQHAHHPGCRHPVPYQHDLMCHWVWGYSFQKQVPILVPEHCAYYGVPASEENPLFLAETSNGCALGNSLEEAIFHGMLEVAERDAFLLTWYAQLKLPHLVPSSVTDPTIRLLIEHLEYHSGYTIHILNASLDHAIPCLCLLCVDEQGRENTPNAFVTTGSHPHPEQALLRALCEAALFLTFRHSMDQESRAQALKMLADGNLVQEIDHHPLTYYLPEAFERLHFLYHVQCQQTFQDAFGDFYRHPPECMDLRTDLEALINTYLIQGIDVIVIDQTAPEHQPCGLRSVKVLMPGMLPMTFGQRNRRITGFERLHQLPFVLGYQDHPLTEAEINPYPHPFL</sequence>
<name>A0A401ZMN9_9CHLR</name>
<dbReference type="OrthoDB" id="2379922at2"/>
<dbReference type="Proteomes" id="UP000287224">
    <property type="component" value="Unassembled WGS sequence"/>
</dbReference>